<evidence type="ECO:0000256" key="10">
    <source>
        <dbReference type="ARBA" id="ARBA00035672"/>
    </source>
</evidence>
<dbReference type="InterPro" id="IPR004125">
    <property type="entry name" value="Signal_recog_particle_SRP54_M"/>
</dbReference>
<evidence type="ECO:0000256" key="2">
    <source>
        <dbReference type="ARBA" id="ARBA00005450"/>
    </source>
</evidence>
<evidence type="ECO:0000256" key="11">
    <source>
        <dbReference type="ARBA" id="ARBA00048027"/>
    </source>
</evidence>
<keyword evidence="8" id="KW-0733">Signal recognition particle</keyword>
<evidence type="ECO:0000313" key="13">
    <source>
        <dbReference type="EMBL" id="CAM12160.1"/>
    </source>
</evidence>
<evidence type="ECO:0000256" key="7">
    <source>
        <dbReference type="ARBA" id="ARBA00023134"/>
    </source>
</evidence>
<dbReference type="PROSITE" id="PS00300">
    <property type="entry name" value="SRP54"/>
    <property type="match status" value="1"/>
</dbReference>
<evidence type="ECO:0000256" key="9">
    <source>
        <dbReference type="ARBA" id="ARBA00023274"/>
    </source>
</evidence>
<comment type="subcellular location">
    <subcellularLocation>
        <location evidence="1">Cytoplasm</location>
    </subcellularLocation>
</comment>
<evidence type="ECO:0000256" key="6">
    <source>
        <dbReference type="ARBA" id="ARBA00022884"/>
    </source>
</evidence>
<dbReference type="PANTHER" id="PTHR11564:SF5">
    <property type="entry name" value="SIGNAL RECOGNITION PARTICLE SUBUNIT SRP54"/>
    <property type="match status" value="1"/>
</dbReference>
<dbReference type="GO" id="GO:0003924">
    <property type="term" value="F:GTPase activity"/>
    <property type="evidence" value="ECO:0007669"/>
    <property type="project" value="InterPro"/>
</dbReference>
<comment type="similarity">
    <text evidence="2">Belongs to the GTP-binding SRP family. SRP54 subfamily.</text>
</comment>
<dbReference type="SMART" id="SM00382">
    <property type="entry name" value="AAA"/>
    <property type="match status" value="1"/>
</dbReference>
<dbReference type="PANTHER" id="PTHR11564">
    <property type="entry name" value="SIGNAL RECOGNITION PARTICLE 54K PROTEIN SRP54"/>
    <property type="match status" value="1"/>
</dbReference>
<dbReference type="InterPro" id="IPR036891">
    <property type="entry name" value="Signal_recog_part_SRP54_M_sf"/>
</dbReference>
<dbReference type="InterPro" id="IPR004780">
    <property type="entry name" value="SRP"/>
</dbReference>
<dbReference type="SUPFAM" id="SSF47446">
    <property type="entry name" value="Signal peptide-binding domain"/>
    <property type="match status" value="1"/>
</dbReference>
<dbReference type="Gene3D" id="1.20.120.140">
    <property type="entry name" value="Signal recognition particle SRP54, nucleotide-binding domain"/>
    <property type="match status" value="1"/>
</dbReference>
<dbReference type="Gene3D" id="3.40.50.300">
    <property type="entry name" value="P-loop containing nucleotide triphosphate hydrolases"/>
    <property type="match status" value="1"/>
</dbReference>
<evidence type="ECO:0000256" key="3">
    <source>
        <dbReference type="ARBA" id="ARBA00022490"/>
    </source>
</evidence>
<keyword evidence="3" id="KW-0963">Cytoplasm</keyword>
<keyword evidence="9" id="KW-0687">Ribonucleoprotein</keyword>
<dbReference type="EMBL" id="AM422018">
    <property type="protein sequence ID" value="CAM12160.1"/>
    <property type="molecule type" value="Genomic_DNA"/>
</dbReference>
<keyword evidence="5" id="KW-0378">Hydrolase</keyword>
<gene>
    <name evidence="13" type="primary">ffh</name>
    <name evidence="13" type="ordered locus">PA0826</name>
</gene>
<comment type="catalytic activity">
    <reaction evidence="11">
        <text>GTP + H2O = GDP + phosphate + H(+)</text>
        <dbReference type="Rhea" id="RHEA:19669"/>
        <dbReference type="ChEBI" id="CHEBI:15377"/>
        <dbReference type="ChEBI" id="CHEBI:15378"/>
        <dbReference type="ChEBI" id="CHEBI:37565"/>
        <dbReference type="ChEBI" id="CHEBI:43474"/>
        <dbReference type="ChEBI" id="CHEBI:58189"/>
        <dbReference type="EC" id="3.6.5.4"/>
    </reaction>
</comment>
<dbReference type="InterPro" id="IPR000897">
    <property type="entry name" value="SRP54_GTPase_dom"/>
</dbReference>
<dbReference type="SUPFAM" id="SSF52540">
    <property type="entry name" value="P-loop containing nucleoside triphosphate hydrolases"/>
    <property type="match status" value="1"/>
</dbReference>
<dbReference type="Gene3D" id="1.10.260.30">
    <property type="entry name" value="Signal recognition particle, SRP54 subunit, M-domain"/>
    <property type="match status" value="1"/>
</dbReference>
<dbReference type="Pfam" id="PF00448">
    <property type="entry name" value="SRP54"/>
    <property type="match status" value="1"/>
</dbReference>
<accession>B1VB37</accession>
<evidence type="ECO:0000256" key="1">
    <source>
        <dbReference type="ARBA" id="ARBA00004496"/>
    </source>
</evidence>
<evidence type="ECO:0000256" key="5">
    <source>
        <dbReference type="ARBA" id="ARBA00022801"/>
    </source>
</evidence>
<dbReference type="KEGG" id="pal:PA0826"/>
<evidence type="ECO:0000259" key="12">
    <source>
        <dbReference type="PROSITE" id="PS00300"/>
    </source>
</evidence>
<proteinExistence type="inferred from homology"/>
<evidence type="ECO:0000256" key="4">
    <source>
        <dbReference type="ARBA" id="ARBA00022741"/>
    </source>
</evidence>
<dbReference type="GO" id="GO:0005525">
    <property type="term" value="F:GTP binding"/>
    <property type="evidence" value="ECO:0007669"/>
    <property type="project" value="UniProtKB-KW"/>
</dbReference>
<name>B1VB37_PHYAS</name>
<dbReference type="STRING" id="59748.PA0826"/>
<dbReference type="NCBIfam" id="TIGR00959">
    <property type="entry name" value="ffh"/>
    <property type="match status" value="1"/>
</dbReference>
<dbReference type="InterPro" id="IPR013822">
    <property type="entry name" value="Signal_recog_particl_SRP54_hlx"/>
</dbReference>
<reference evidence="13 14" key="1">
    <citation type="journal article" date="2008" name="J. Bacteriol.">
        <title>Comparative genome analysis of 'Candidatus Phytoplasma australiense' (subgroup tuf-Australia I; rp-A) and 'Ca. Phytoplasma asteris' strains OY-M and AY-WB.</title>
        <authorList>
            <person name="Tran-Nguyen L.T."/>
            <person name="Kube M."/>
            <person name="Schneider B."/>
            <person name="Reinhardt R."/>
            <person name="Gibb K.S."/>
        </authorList>
    </citation>
    <scope>NUCLEOTIDE SEQUENCE [LARGE SCALE GENOMIC DNA]</scope>
</reference>
<dbReference type="SMART" id="SM00963">
    <property type="entry name" value="SRP54_N"/>
    <property type="match status" value="1"/>
</dbReference>
<evidence type="ECO:0000313" key="14">
    <source>
        <dbReference type="Proteomes" id="UP000008323"/>
    </source>
</evidence>
<dbReference type="GO" id="GO:0008312">
    <property type="term" value="F:7S RNA binding"/>
    <property type="evidence" value="ECO:0007669"/>
    <property type="project" value="InterPro"/>
</dbReference>
<keyword evidence="4" id="KW-0547">Nucleotide-binding</keyword>
<keyword evidence="6" id="KW-0694">RNA-binding</keyword>
<keyword evidence="7" id="KW-0342">GTP-binding</keyword>
<dbReference type="InterPro" id="IPR042101">
    <property type="entry name" value="SRP54_N_sf"/>
</dbReference>
<protein>
    <recommendedName>
        <fullName evidence="10">signal-recognition-particle GTPase</fullName>
        <ecNumber evidence="10">3.6.5.4</ecNumber>
    </recommendedName>
</protein>
<dbReference type="GO" id="GO:0006614">
    <property type="term" value="P:SRP-dependent cotranslational protein targeting to membrane"/>
    <property type="evidence" value="ECO:0007669"/>
    <property type="project" value="InterPro"/>
</dbReference>
<dbReference type="InterPro" id="IPR036225">
    <property type="entry name" value="SRP/SRP_N"/>
</dbReference>
<dbReference type="Pfam" id="PF02881">
    <property type="entry name" value="SRP54_N"/>
    <property type="match status" value="1"/>
</dbReference>
<dbReference type="Proteomes" id="UP000008323">
    <property type="component" value="Chromosome"/>
</dbReference>
<dbReference type="eggNOG" id="COG0541">
    <property type="taxonomic scope" value="Bacteria"/>
</dbReference>
<dbReference type="Pfam" id="PF02978">
    <property type="entry name" value="SRP_SPB"/>
    <property type="match status" value="1"/>
</dbReference>
<evidence type="ECO:0000256" key="8">
    <source>
        <dbReference type="ARBA" id="ARBA00023135"/>
    </source>
</evidence>
<dbReference type="EC" id="3.6.5.4" evidence="10"/>
<organism evidence="13 14">
    <name type="scientific">Phytoplasma australiense</name>
    <dbReference type="NCBI Taxonomy" id="59748"/>
    <lineage>
        <taxon>Bacteria</taxon>
        <taxon>Bacillati</taxon>
        <taxon>Mycoplasmatota</taxon>
        <taxon>Mollicutes</taxon>
        <taxon>Acholeplasmatales</taxon>
        <taxon>Acholeplasmataceae</taxon>
        <taxon>Candidatus Phytoplasma</taxon>
        <taxon>16SrXII (Stolbur group)</taxon>
    </lineage>
</organism>
<feature type="domain" description="SRP54-type proteins GTP-binding" evidence="12">
    <location>
        <begin position="268"/>
        <end position="281"/>
    </location>
</feature>
<dbReference type="AlphaFoldDB" id="B1VB37"/>
<dbReference type="InterPro" id="IPR003593">
    <property type="entry name" value="AAA+_ATPase"/>
</dbReference>
<dbReference type="GO" id="GO:0048500">
    <property type="term" value="C:signal recognition particle"/>
    <property type="evidence" value="ECO:0007669"/>
    <property type="project" value="InterPro"/>
</dbReference>
<dbReference type="SMART" id="SM00962">
    <property type="entry name" value="SRP54"/>
    <property type="match status" value="1"/>
</dbReference>
<dbReference type="InterPro" id="IPR027417">
    <property type="entry name" value="P-loop_NTPase"/>
</dbReference>
<dbReference type="SUPFAM" id="SSF47364">
    <property type="entry name" value="Domain of the SRP/SRP receptor G-proteins"/>
    <property type="match status" value="1"/>
</dbReference>
<sequence>MSILGDGFQKIINKIRGKKIIESRDIENIMEDIRLSLIEADVNIKVIDTFHELISKKSLKQEVLKGLKPKEHIIKIINETLTQILGSTRSDLVVQPKPHLNAMMLIGLQGSGKTTTAGKLALWLRKKNHQKVLLIACDIYRPGAVEQLKVIGRQIKIDVFSQGNTPVIEIVELGLQYAQKNGYDAIVIDTAGRLTIDEKMMQELKEIKSKCDFSEVLLVIDALTGQQSAKNTQTFHQQVGATGVILTKMDADTKGGASLSVRVMTELPLKFISSSESIDLLEPFNPDRMASRLLGMGDVLTLIETVTDKIDADQGKKMMDRLLDDNYNYHDFQKQLKTLKKIGSFSKILSFIPGLGNKMKQLSSGINDDNLKKFEVLIQSMTKEERKKPRLIALSGRRRMRIAKGSGNQLSDVSQLMTLLEQQKKLAKQMKNFDDADINKLQEDPLSFFNHLK</sequence>
<dbReference type="InterPro" id="IPR022941">
    <property type="entry name" value="SRP54"/>
</dbReference>